<dbReference type="Proteomes" id="UP001642484">
    <property type="component" value="Unassembled WGS sequence"/>
</dbReference>
<evidence type="ECO:0000256" key="2">
    <source>
        <dbReference type="ARBA" id="ARBA00022679"/>
    </source>
</evidence>
<dbReference type="PANTHER" id="PTHR22883">
    <property type="entry name" value="ZINC FINGER DHHC DOMAIN CONTAINING PROTEIN"/>
    <property type="match status" value="1"/>
</dbReference>
<evidence type="ECO:0000256" key="1">
    <source>
        <dbReference type="ARBA" id="ARBA00004141"/>
    </source>
</evidence>
<organism evidence="9 10">
    <name type="scientific">Durusdinium trenchii</name>
    <dbReference type="NCBI Taxonomy" id="1381693"/>
    <lineage>
        <taxon>Eukaryota</taxon>
        <taxon>Sar</taxon>
        <taxon>Alveolata</taxon>
        <taxon>Dinophyceae</taxon>
        <taxon>Suessiales</taxon>
        <taxon>Symbiodiniaceae</taxon>
        <taxon>Durusdinium</taxon>
    </lineage>
</organism>
<evidence type="ECO:0000256" key="5">
    <source>
        <dbReference type="ARBA" id="ARBA00023136"/>
    </source>
</evidence>
<dbReference type="InterPro" id="IPR039859">
    <property type="entry name" value="PFA4/ZDH16/20/ERF2-like"/>
</dbReference>
<evidence type="ECO:0000259" key="8">
    <source>
        <dbReference type="Pfam" id="PF01529"/>
    </source>
</evidence>
<dbReference type="PROSITE" id="PS50216">
    <property type="entry name" value="DHHC"/>
    <property type="match status" value="1"/>
</dbReference>
<dbReference type="InterPro" id="IPR001594">
    <property type="entry name" value="Palmitoyltrfase_DHHC"/>
</dbReference>
<evidence type="ECO:0000313" key="9">
    <source>
        <dbReference type="EMBL" id="CAK9089616.1"/>
    </source>
</evidence>
<accession>A0ABP0QR93</accession>
<evidence type="ECO:0000313" key="10">
    <source>
        <dbReference type="Proteomes" id="UP001642484"/>
    </source>
</evidence>
<dbReference type="Pfam" id="PF01529">
    <property type="entry name" value="DHHC"/>
    <property type="match status" value="1"/>
</dbReference>
<sequence length="759" mass="85087">MLVLLLTPLCHGWNMAAVLLEAPWRDEHLQAEGLVLFLGQLYSMRCFLKLCSSDPGYCALHTSDEQRRATQASYGFSEEYVAVAMASENDPAGWRKKACVICGHLRQERCKHCRHCARCVRRFDHHCPWLGNCIGEQNLYVFFRFLASTLLFAGSPSRSLLLALQLHWEALQTLQAGFRAWLVTAILFIDSFLAIFVTCVLLQQAGLAVAGITRYEGLKAKDFRSWWSTWRFAQVEPDLEVLRRVMGELDERMNRESQLTSQGFPPEAMDERVAPAIAHDKSMTVFRSARTPILNSEWDIFPEIGEAIQRAGGEELCFSQEPKADPIAVGIAAGKKGREVAGKLALAFSLLVDRGLGAQCVPTWEDPETQISSFRWMILPEGVVGHHVSAVAWAAAICLAWEEDFDQVITMERATGPLAKAAPAPSPSGASAPDLFRSGQFVLSEVVAEVNNEVIITHDPDWDPMGFKQVGFGLAKAARIAQVAWRVVLDKLGSAALEEINAGCRQLILDHLQWCYSELHMGIIHKLYGLWYNIFPIYVDPRDVGHSGASRARVYIIMAHKQKVAQRFDCRKMYARISAAMKALVATTPKDYFVADKIDIQLEAARVARVRKRHLKPKAVELDYLLNHREQKAVEDAKQIYWKKFHRDPMKDENLVVFLGDNPKRYLCWSGASGRLPTLRMNSGKMYIVKAKRWLCGREKLSTLGFPVSGDTALSMGVPRLPVSDPARASQISGNCMHFSCILVIQLISLCCFTRTDSD</sequence>
<comment type="caution">
    <text evidence="9">The sequence shown here is derived from an EMBL/GenBank/DDBJ whole genome shotgun (WGS) entry which is preliminary data.</text>
</comment>
<keyword evidence="2 7" id="KW-0808">Transferase</keyword>
<comment type="domain">
    <text evidence="7">The DHHC domain is required for palmitoyltransferase activity.</text>
</comment>
<comment type="subcellular location">
    <subcellularLocation>
        <location evidence="1">Membrane</location>
        <topology evidence="1">Multi-pass membrane protein</topology>
    </subcellularLocation>
</comment>
<comment type="catalytic activity">
    <reaction evidence="7">
        <text>L-cysteinyl-[protein] + hexadecanoyl-CoA = S-hexadecanoyl-L-cysteinyl-[protein] + CoA</text>
        <dbReference type="Rhea" id="RHEA:36683"/>
        <dbReference type="Rhea" id="RHEA-COMP:10131"/>
        <dbReference type="Rhea" id="RHEA-COMP:11032"/>
        <dbReference type="ChEBI" id="CHEBI:29950"/>
        <dbReference type="ChEBI" id="CHEBI:57287"/>
        <dbReference type="ChEBI" id="CHEBI:57379"/>
        <dbReference type="ChEBI" id="CHEBI:74151"/>
        <dbReference type="EC" id="2.3.1.225"/>
    </reaction>
</comment>
<keyword evidence="3" id="KW-0812">Transmembrane</keyword>
<evidence type="ECO:0000256" key="3">
    <source>
        <dbReference type="ARBA" id="ARBA00022692"/>
    </source>
</evidence>
<comment type="similarity">
    <text evidence="7">Belongs to the DHHC palmitoyltransferase family.</text>
</comment>
<dbReference type="EC" id="2.3.1.225" evidence="7"/>
<dbReference type="EMBL" id="CAXAMN010024740">
    <property type="protein sequence ID" value="CAK9089616.1"/>
    <property type="molecule type" value="Genomic_DNA"/>
</dbReference>
<proteinExistence type="inferred from homology"/>
<protein>
    <recommendedName>
        <fullName evidence="7">Palmitoyltransferase</fullName>
        <ecNumber evidence="7">2.3.1.225</ecNumber>
    </recommendedName>
</protein>
<keyword evidence="4" id="KW-1133">Transmembrane helix</keyword>
<evidence type="ECO:0000256" key="4">
    <source>
        <dbReference type="ARBA" id="ARBA00022989"/>
    </source>
</evidence>
<reference evidence="9 10" key="1">
    <citation type="submission" date="2024-02" db="EMBL/GenBank/DDBJ databases">
        <authorList>
            <person name="Chen Y."/>
            <person name="Shah S."/>
            <person name="Dougan E. K."/>
            <person name="Thang M."/>
            <person name="Chan C."/>
        </authorList>
    </citation>
    <scope>NUCLEOTIDE SEQUENCE [LARGE SCALE GENOMIC DNA]</scope>
</reference>
<evidence type="ECO:0000256" key="7">
    <source>
        <dbReference type="RuleBase" id="RU079119"/>
    </source>
</evidence>
<keyword evidence="10" id="KW-1185">Reference proteome</keyword>
<gene>
    <name evidence="9" type="ORF">CCMP2556_LOCUS43119</name>
</gene>
<keyword evidence="5" id="KW-0472">Membrane</keyword>
<evidence type="ECO:0000256" key="6">
    <source>
        <dbReference type="ARBA" id="ARBA00023315"/>
    </source>
</evidence>
<name>A0ABP0QR93_9DINO</name>
<keyword evidence="6 7" id="KW-0012">Acyltransferase</keyword>
<feature type="domain" description="Palmitoyltransferase DHHC" evidence="8">
    <location>
        <begin position="96"/>
        <end position="219"/>
    </location>
</feature>